<dbReference type="Proteomes" id="UP000777438">
    <property type="component" value="Unassembled WGS sequence"/>
</dbReference>
<dbReference type="OrthoDB" id="4958164at2759"/>
<gene>
    <name evidence="2" type="ORF">B0T10DRAFT_462671</name>
</gene>
<dbReference type="EMBL" id="JAGPYM010000019">
    <property type="protein sequence ID" value="KAH6884979.1"/>
    <property type="molecule type" value="Genomic_DNA"/>
</dbReference>
<dbReference type="AlphaFoldDB" id="A0A9P8VYE6"/>
<evidence type="ECO:0000256" key="1">
    <source>
        <dbReference type="SAM" id="Coils"/>
    </source>
</evidence>
<keyword evidence="3" id="KW-1185">Reference proteome</keyword>
<comment type="caution">
    <text evidence="2">The sequence shown here is derived from an EMBL/GenBank/DDBJ whole genome shotgun (WGS) entry which is preliminary data.</text>
</comment>
<evidence type="ECO:0000313" key="2">
    <source>
        <dbReference type="EMBL" id="KAH6884979.1"/>
    </source>
</evidence>
<accession>A0A9P8VYE6</accession>
<proteinExistence type="predicted"/>
<name>A0A9P8VYE6_9HYPO</name>
<reference evidence="2 3" key="1">
    <citation type="journal article" date="2021" name="Nat. Commun.">
        <title>Genetic determinants of endophytism in the Arabidopsis root mycobiome.</title>
        <authorList>
            <person name="Mesny F."/>
            <person name="Miyauchi S."/>
            <person name="Thiergart T."/>
            <person name="Pickel B."/>
            <person name="Atanasova L."/>
            <person name="Karlsson M."/>
            <person name="Huettel B."/>
            <person name="Barry K.W."/>
            <person name="Haridas S."/>
            <person name="Chen C."/>
            <person name="Bauer D."/>
            <person name="Andreopoulos W."/>
            <person name="Pangilinan J."/>
            <person name="LaButti K."/>
            <person name="Riley R."/>
            <person name="Lipzen A."/>
            <person name="Clum A."/>
            <person name="Drula E."/>
            <person name="Henrissat B."/>
            <person name="Kohler A."/>
            <person name="Grigoriev I.V."/>
            <person name="Martin F.M."/>
            <person name="Hacquard S."/>
        </authorList>
    </citation>
    <scope>NUCLEOTIDE SEQUENCE [LARGE SCALE GENOMIC DNA]</scope>
    <source>
        <strain evidence="2 3">MPI-CAGE-CH-0241</strain>
    </source>
</reference>
<organism evidence="2 3">
    <name type="scientific">Thelonectria olida</name>
    <dbReference type="NCBI Taxonomy" id="1576542"/>
    <lineage>
        <taxon>Eukaryota</taxon>
        <taxon>Fungi</taxon>
        <taxon>Dikarya</taxon>
        <taxon>Ascomycota</taxon>
        <taxon>Pezizomycotina</taxon>
        <taxon>Sordariomycetes</taxon>
        <taxon>Hypocreomycetidae</taxon>
        <taxon>Hypocreales</taxon>
        <taxon>Nectriaceae</taxon>
        <taxon>Thelonectria</taxon>
    </lineage>
</organism>
<feature type="coiled-coil region" evidence="1">
    <location>
        <begin position="60"/>
        <end position="87"/>
    </location>
</feature>
<protein>
    <submittedName>
        <fullName evidence="2">Uncharacterized protein</fullName>
    </submittedName>
</protein>
<evidence type="ECO:0000313" key="3">
    <source>
        <dbReference type="Proteomes" id="UP000777438"/>
    </source>
</evidence>
<keyword evidence="1" id="KW-0175">Coiled coil</keyword>
<sequence length="116" mass="13469">MAHYQDSPMLPRRVDRAIAKAHGQTVALEATREELEAGKSPTTPSLKEIIDSKTRENGRLREELAYLQQLEKLGENLREELEYVMDRLRMAIVTFRKGQRDIRQGHDCDSIYSIRE</sequence>